<feature type="transmembrane region" description="Helical" evidence="8">
    <location>
        <begin position="77"/>
        <end position="96"/>
    </location>
</feature>
<dbReference type="PRINTS" id="PR00237">
    <property type="entry name" value="GPCRRHODOPSN"/>
</dbReference>
<dbReference type="CDD" id="cd15203">
    <property type="entry name" value="7tmA_NPYR-like"/>
    <property type="match status" value="1"/>
</dbReference>
<feature type="transmembrane region" description="Helical" evidence="8">
    <location>
        <begin position="269"/>
        <end position="288"/>
    </location>
</feature>
<reference evidence="10" key="2">
    <citation type="submission" date="2012-12" db="EMBL/GenBank/DDBJ databases">
        <authorList>
            <consortium name="WormBase Consortium"/>
            <person name="Ghedin E."/>
            <person name="Paulini M."/>
        </authorList>
    </citation>
    <scope>NUCLEOTIDE SEQUENCE</scope>
    <source>
        <strain evidence="10">FR3</strain>
    </source>
</reference>
<proteinExistence type="predicted"/>
<evidence type="ECO:0000256" key="8">
    <source>
        <dbReference type="SAM" id="Phobius"/>
    </source>
</evidence>
<dbReference type="AlphaFoldDB" id="A0A1I9GBC4"/>
<evidence type="ECO:0000256" key="2">
    <source>
        <dbReference type="ARBA" id="ARBA00022692"/>
    </source>
</evidence>
<keyword evidence="2 8" id="KW-0812">Transmembrane</keyword>
<name>A0A1I9GBC4_BRUMA</name>
<feature type="transmembrane region" description="Helical" evidence="8">
    <location>
        <begin position="116"/>
        <end position="136"/>
    </location>
</feature>
<keyword evidence="5 8" id="KW-0472">Membrane</keyword>
<keyword evidence="4" id="KW-0297">G-protein coupled receptor</keyword>
<dbReference type="EMBL" id="LN857018">
    <property type="protein sequence ID" value="CRZ26093.1"/>
    <property type="molecule type" value="Genomic_DNA"/>
</dbReference>
<keyword evidence="7" id="KW-0807">Transducer</keyword>
<organism evidence="10">
    <name type="scientific">Brugia malayi</name>
    <name type="common">Filarial nematode worm</name>
    <dbReference type="NCBI Taxonomy" id="6279"/>
    <lineage>
        <taxon>Eukaryota</taxon>
        <taxon>Metazoa</taxon>
        <taxon>Ecdysozoa</taxon>
        <taxon>Nematoda</taxon>
        <taxon>Chromadorea</taxon>
        <taxon>Rhabditida</taxon>
        <taxon>Spirurina</taxon>
        <taxon>Spiruromorpha</taxon>
        <taxon>Filarioidea</taxon>
        <taxon>Onchocercidae</taxon>
        <taxon>Brugia</taxon>
    </lineage>
</organism>
<evidence type="ECO:0000259" key="9">
    <source>
        <dbReference type="PROSITE" id="PS50262"/>
    </source>
</evidence>
<evidence type="ECO:0000313" key="10">
    <source>
        <dbReference type="EMBL" id="CRZ26093.1"/>
    </source>
</evidence>
<feature type="transmembrane region" description="Helical" evidence="8">
    <location>
        <begin position="157"/>
        <end position="175"/>
    </location>
</feature>
<dbReference type="InterPro" id="IPR017452">
    <property type="entry name" value="GPCR_Rhodpsn_7TM"/>
</dbReference>
<keyword evidence="3 8" id="KW-1133">Transmembrane helix</keyword>
<feature type="transmembrane region" description="Helical" evidence="8">
    <location>
        <begin position="308"/>
        <end position="332"/>
    </location>
</feature>
<dbReference type="GO" id="GO:0008188">
    <property type="term" value="F:neuropeptide receptor activity"/>
    <property type="evidence" value="ECO:0007669"/>
    <property type="project" value="TreeGrafter"/>
</dbReference>
<dbReference type="GO" id="GO:0043005">
    <property type="term" value="C:neuron projection"/>
    <property type="evidence" value="ECO:0007669"/>
    <property type="project" value="TreeGrafter"/>
</dbReference>
<evidence type="ECO:0000256" key="1">
    <source>
        <dbReference type="ARBA" id="ARBA00004141"/>
    </source>
</evidence>
<feature type="transmembrane region" description="Helical" evidence="8">
    <location>
        <begin position="211"/>
        <end position="233"/>
    </location>
</feature>
<sequence>MSKSLLYSSSQNVSQRLRHFAPNCAFSFIMCSFSKWLTIEVLFSFLYGLLMLIGITGNGSVLIAFTKNRRLRSARNIFLLNLIITDLLLCVTAIPVTPWYALTKNWTFGALMCRLMPLSNSCSVFVTSWSLTAIAIDKFVHIMGPIRAPVSISQAGLVTAFIWVVSTMINIPYLMSYELVDGAYYVPNNTAPFCGLFCDEINWNGEMPRRLYGSSVVLLQFVIPLTIITYCYARILAKVASDMIIQNVQFSKSLSIAQREEATNRRKRVNYILIGMVIAFIGCWLPLTVVNMLKDFKLEPLFLLEQPFFWPLLAHVIAMSTVIWNPLLFFWLTKRKKAHTQMPRFSVSFNAFGTTISRISSMHRKSNAFRSTACIIWHRCIPESFDGTYCSMLNREPSSRNDMQKSHLRNDLTYMFNGLEKSQILKTSENFFLPRKKNNNFFGKSNNNNNNNNNDNTL</sequence>
<evidence type="ECO:0000256" key="3">
    <source>
        <dbReference type="ARBA" id="ARBA00022989"/>
    </source>
</evidence>
<evidence type="ECO:0000256" key="6">
    <source>
        <dbReference type="ARBA" id="ARBA00023170"/>
    </source>
</evidence>
<gene>
    <name evidence="10" type="primary">Bma-npr-5</name>
    <name evidence="10" type="ORF">BM_Bm6922</name>
</gene>
<feature type="transmembrane region" description="Helical" evidence="8">
    <location>
        <begin position="45"/>
        <end position="65"/>
    </location>
</feature>
<dbReference type="PANTHER" id="PTHR24235:SF2">
    <property type="entry name" value="G-PROTEIN COUPLED RECEPTORS FAMILY 1 PROFILE DOMAIN-CONTAINING PROTEIN"/>
    <property type="match status" value="1"/>
</dbReference>
<dbReference type="GO" id="GO:0042923">
    <property type="term" value="F:neuropeptide binding"/>
    <property type="evidence" value="ECO:0007669"/>
    <property type="project" value="TreeGrafter"/>
</dbReference>
<protein>
    <submittedName>
        <fullName evidence="10">BMA-NPR-5</fullName>
    </submittedName>
</protein>
<accession>A0A1I9GBC4</accession>
<reference evidence="10" key="1">
    <citation type="journal article" date="2007" name="Science">
        <title>Draft genome of the filarial nematode parasite Brugia malayi.</title>
        <authorList>
            <person name="Ghedin E."/>
            <person name="Wang S."/>
            <person name="Spiro D."/>
            <person name="Caler E."/>
            <person name="Zhao Q."/>
            <person name="Crabtree J."/>
            <person name="Allen J.E."/>
            <person name="Delcher A.L."/>
            <person name="Guiliano D.B."/>
            <person name="Miranda-Saavedra D."/>
            <person name="Angiuoli S.V."/>
            <person name="Creasy T."/>
            <person name="Amedeo P."/>
            <person name="Haas B."/>
            <person name="El-Sayed N.M."/>
            <person name="Wortman J.R."/>
            <person name="Feldblyum T."/>
            <person name="Tallon L."/>
            <person name="Schatz M."/>
            <person name="Shumway M."/>
            <person name="Koo H."/>
            <person name="Salzberg S.L."/>
            <person name="Schobel S."/>
            <person name="Pertea M."/>
            <person name="Pop M."/>
            <person name="White O."/>
            <person name="Barton G.J."/>
            <person name="Carlow C.K."/>
            <person name="Crawford M.J."/>
            <person name="Daub J."/>
            <person name="Dimmic M.W."/>
            <person name="Estes C.F."/>
            <person name="Foster J.M."/>
            <person name="Ganatra M."/>
            <person name="Gregory W.F."/>
            <person name="Johnson N.M."/>
            <person name="Jin J."/>
            <person name="Komuniecki R."/>
            <person name="Korf I."/>
            <person name="Kumar S."/>
            <person name="Laney S."/>
            <person name="Li B.W."/>
            <person name="Li W."/>
            <person name="Lindblom T.H."/>
            <person name="Lustigman S."/>
            <person name="Ma D."/>
            <person name="Maina C.V."/>
            <person name="Martin D.M."/>
            <person name="McCarter J.P."/>
            <person name="McReynolds L."/>
            <person name="Mitreva M."/>
            <person name="Nutman T.B."/>
            <person name="Parkinson J."/>
            <person name="Peregrin-Alvarez J.M."/>
            <person name="Poole C."/>
            <person name="Ren Q."/>
            <person name="Saunders L."/>
            <person name="Sluder A.E."/>
            <person name="Smith K."/>
            <person name="Stanke M."/>
            <person name="Unnasch T.R."/>
            <person name="Ware J."/>
            <person name="Wei A.D."/>
            <person name="Weil G."/>
            <person name="Williams D.J."/>
            <person name="Zhang Y."/>
            <person name="Williams S.A."/>
            <person name="Fraser-Liggett C."/>
            <person name="Slatko B."/>
            <person name="Blaxter M.L."/>
            <person name="Scott A.L."/>
        </authorList>
    </citation>
    <scope>NUCLEOTIDE SEQUENCE</scope>
    <source>
        <strain evidence="10">FR3</strain>
    </source>
</reference>
<dbReference type="Gene3D" id="1.20.1070.10">
    <property type="entry name" value="Rhodopsin 7-helix transmembrane proteins"/>
    <property type="match status" value="1"/>
</dbReference>
<feature type="domain" description="G-protein coupled receptors family 1 profile" evidence="9">
    <location>
        <begin position="57"/>
        <end position="329"/>
    </location>
</feature>
<dbReference type="PANTHER" id="PTHR24235">
    <property type="entry name" value="NEUROPEPTIDE Y RECEPTOR"/>
    <property type="match status" value="1"/>
</dbReference>
<evidence type="ECO:0000256" key="5">
    <source>
        <dbReference type="ARBA" id="ARBA00023136"/>
    </source>
</evidence>
<keyword evidence="6" id="KW-0675">Receptor</keyword>
<comment type="subcellular location">
    <subcellularLocation>
        <location evidence="1">Membrane</location>
        <topology evidence="1">Multi-pass membrane protein</topology>
    </subcellularLocation>
</comment>
<dbReference type="OMA" id="YLMSYEL"/>
<dbReference type="InterPro" id="IPR000276">
    <property type="entry name" value="GPCR_Rhodpsn"/>
</dbReference>
<dbReference type="PROSITE" id="PS50262">
    <property type="entry name" value="G_PROTEIN_RECEP_F1_2"/>
    <property type="match status" value="1"/>
</dbReference>
<dbReference type="GO" id="GO:0005886">
    <property type="term" value="C:plasma membrane"/>
    <property type="evidence" value="ECO:0007669"/>
    <property type="project" value="TreeGrafter"/>
</dbReference>
<dbReference type="Pfam" id="PF00001">
    <property type="entry name" value="7tm_1"/>
    <property type="match status" value="1"/>
</dbReference>
<dbReference type="SUPFAM" id="SSF81321">
    <property type="entry name" value="Family A G protein-coupled receptor-like"/>
    <property type="match status" value="1"/>
</dbReference>
<evidence type="ECO:0000256" key="4">
    <source>
        <dbReference type="ARBA" id="ARBA00023040"/>
    </source>
</evidence>
<evidence type="ECO:0000256" key="7">
    <source>
        <dbReference type="ARBA" id="ARBA00023224"/>
    </source>
</evidence>